<dbReference type="AlphaFoldDB" id="A0AAD4F6Z0"/>
<dbReference type="EMBL" id="JAHCVI010000001">
    <property type="protein sequence ID" value="KAG7291878.1"/>
    <property type="molecule type" value="Genomic_DNA"/>
</dbReference>
<protein>
    <submittedName>
        <fullName evidence="2">Uncharacterized protein</fullName>
    </submittedName>
</protein>
<feature type="compositionally biased region" description="Basic and acidic residues" evidence="1">
    <location>
        <begin position="1"/>
        <end position="11"/>
    </location>
</feature>
<gene>
    <name evidence="2" type="ORF">NEMBOFW57_001900</name>
</gene>
<organism evidence="2 3">
    <name type="scientific">Staphylotrichum longicolle</name>
    <dbReference type="NCBI Taxonomy" id="669026"/>
    <lineage>
        <taxon>Eukaryota</taxon>
        <taxon>Fungi</taxon>
        <taxon>Dikarya</taxon>
        <taxon>Ascomycota</taxon>
        <taxon>Pezizomycotina</taxon>
        <taxon>Sordariomycetes</taxon>
        <taxon>Sordariomycetidae</taxon>
        <taxon>Sordariales</taxon>
        <taxon>Chaetomiaceae</taxon>
        <taxon>Staphylotrichum</taxon>
    </lineage>
</organism>
<evidence type="ECO:0000313" key="2">
    <source>
        <dbReference type="EMBL" id="KAG7291878.1"/>
    </source>
</evidence>
<reference evidence="2" key="1">
    <citation type="submission" date="2023-02" db="EMBL/GenBank/DDBJ databases">
        <authorList>
            <person name="Palmer J.M."/>
        </authorList>
    </citation>
    <scope>NUCLEOTIDE SEQUENCE</scope>
    <source>
        <strain evidence="2">FW57</strain>
    </source>
</reference>
<comment type="caution">
    <text evidence="2">The sequence shown here is derived from an EMBL/GenBank/DDBJ whole genome shotgun (WGS) entry which is preliminary data.</text>
</comment>
<proteinExistence type="predicted"/>
<evidence type="ECO:0000256" key="1">
    <source>
        <dbReference type="SAM" id="MobiDB-lite"/>
    </source>
</evidence>
<feature type="compositionally biased region" description="Pro residues" evidence="1">
    <location>
        <begin position="33"/>
        <end position="44"/>
    </location>
</feature>
<dbReference type="Proteomes" id="UP001197093">
    <property type="component" value="Unassembled WGS sequence"/>
</dbReference>
<sequence length="97" mass="10975">MVNHELHRREFAAGPAGRRGRPQADAAAQPQGWFPPPPPPPPRPQECRPGTYSCTVNKNGWRVCDVSGRWVFGGYCSRNTECKYNWQNGSPYCVPRY</sequence>
<feature type="region of interest" description="Disordered" evidence="1">
    <location>
        <begin position="1"/>
        <end position="47"/>
    </location>
</feature>
<keyword evidence="3" id="KW-1185">Reference proteome</keyword>
<name>A0AAD4F6Z0_9PEZI</name>
<evidence type="ECO:0000313" key="3">
    <source>
        <dbReference type="Proteomes" id="UP001197093"/>
    </source>
</evidence>
<accession>A0AAD4F6Z0</accession>